<evidence type="ECO:0000256" key="1">
    <source>
        <dbReference type="ARBA" id="ARBA00004651"/>
    </source>
</evidence>
<feature type="transmembrane region" description="Helical" evidence="7">
    <location>
        <begin position="564"/>
        <end position="582"/>
    </location>
</feature>
<reference evidence="11 12" key="1">
    <citation type="submission" date="2012-11" db="EMBL/GenBank/DDBJ databases">
        <title>Whole genome sequence of Acetobacter orientalis 21F-2.</title>
        <authorList>
            <person name="Azuma Y."/>
            <person name="Higashiura N."/>
            <person name="Hirakawa H."/>
            <person name="Matsushita K."/>
        </authorList>
    </citation>
    <scope>NUCLEOTIDE SEQUENCE [LARGE SCALE GENOMIC DNA]</scope>
    <source>
        <strain evidence="11 12">21F-2</strain>
    </source>
</reference>
<dbReference type="SUPFAM" id="SSF82689">
    <property type="entry name" value="Mechanosensitive channel protein MscS (YggB), C-terminal domain"/>
    <property type="match status" value="1"/>
</dbReference>
<evidence type="ECO:0000256" key="5">
    <source>
        <dbReference type="ARBA" id="ARBA00022989"/>
    </source>
</evidence>
<sequence>MGLKLWRSVCCVWIAAFLGLFAPLPFYTAPSFAAPSTAPQPAPIAPTEQQTAPLISDISIIASDETLDKIGSEIHSVYQDSLKNYTKGENAAVYAALLKRASTLSTRVDALMSKIKPYESVYQNFLDILGKAPGKDDTAEPASITAQRKALSAKQRDISNRLTRLKLYQLEAQQLVDELRQHGTAIQQATLTQRFPTPVGFNFWSQITSTSADDKGRLNALAQETGAVLIQAFKGYHALISLGGLLLSALLLFAYFRCHQPVRFLVARFLPTGRVRPIAATVICAVLSVIAWALAFYSAWGALTLNNPALGDDLDTLATMVAAQVPLCGFVIELGRSLLSRKAEWRVFNMPDSLARNLRLFPTWFAVALIIRGVLRYVDTKSGMSILPVQLCDGLYTLAVSPLLFAIPRQLRLSAEEGDEKHATVAPFLRTLAMTVAIVCWVAVFLGYIPFAYTVISWISVMAITMTGLLLIALLATALGSSVFPSHGPMGQRLVTLGLPMRLVDQASVVIPGLISVFLLVLAFSVATAGADFDPAQVGSRILSVFRGQSTSASQDSFNISLDAIVLCALLPIGGHYAIKFIKTWFLQRFFPTTRLDIGAQTSILNIITYSAWILIGLSMASALGVTMKSMTWVVSALSVGIGFGLQSIVQNFVSGIILMAERPVSIGDVVDIAGAHGEVARISVRSTNIKLADGSTMIVPNSQFITSAVRNATRAEKPGVFTTVLQLPFSSDIPKAMQVMVETLAASKNVDPQLAPTASISAITDGSALLTGTAKALTGFDTAKVRSQALFDLWQAFQEHNIPITVPNNLAPPTA</sequence>
<proteinExistence type="inferred from homology"/>
<keyword evidence="4 7" id="KW-0812">Transmembrane</keyword>
<evidence type="ECO:0000256" key="6">
    <source>
        <dbReference type="ARBA" id="ARBA00023136"/>
    </source>
</evidence>
<dbReference type="InterPro" id="IPR011066">
    <property type="entry name" value="MscS_channel_C_sf"/>
</dbReference>
<keyword evidence="12" id="KW-1185">Reference proteome</keyword>
<comment type="caution">
    <text evidence="11">The sequence shown here is derived from an EMBL/GenBank/DDBJ whole genome shotgun (WGS) entry which is preliminary data.</text>
</comment>
<organism evidence="11 12">
    <name type="scientific">Acetobacter orientalis</name>
    <dbReference type="NCBI Taxonomy" id="146474"/>
    <lineage>
        <taxon>Bacteria</taxon>
        <taxon>Pseudomonadati</taxon>
        <taxon>Pseudomonadota</taxon>
        <taxon>Alphaproteobacteria</taxon>
        <taxon>Acetobacterales</taxon>
        <taxon>Acetobacteraceae</taxon>
        <taxon>Acetobacter</taxon>
    </lineage>
</organism>
<dbReference type="Gene3D" id="2.30.30.60">
    <property type="match status" value="1"/>
</dbReference>
<dbReference type="EMBL" id="BAMX01000010">
    <property type="protein sequence ID" value="GAN65445.1"/>
    <property type="molecule type" value="Genomic_DNA"/>
</dbReference>
<evidence type="ECO:0000313" key="11">
    <source>
        <dbReference type="EMBL" id="GAN65445.1"/>
    </source>
</evidence>
<dbReference type="PANTHER" id="PTHR30347">
    <property type="entry name" value="POTASSIUM CHANNEL RELATED"/>
    <property type="match status" value="1"/>
</dbReference>
<dbReference type="Pfam" id="PF00924">
    <property type="entry name" value="MS_channel_2nd"/>
    <property type="match status" value="1"/>
</dbReference>
<dbReference type="AlphaFoldDB" id="A0A0D6NII1"/>
<dbReference type="SUPFAM" id="SSF50182">
    <property type="entry name" value="Sm-like ribonucleoproteins"/>
    <property type="match status" value="1"/>
</dbReference>
<keyword evidence="3" id="KW-1003">Cell membrane</keyword>
<keyword evidence="8" id="KW-0732">Signal</keyword>
<evidence type="ECO:0000256" key="3">
    <source>
        <dbReference type="ARBA" id="ARBA00022475"/>
    </source>
</evidence>
<dbReference type="InterPro" id="IPR023408">
    <property type="entry name" value="MscS_beta-dom_sf"/>
</dbReference>
<dbReference type="Gene3D" id="1.10.287.1260">
    <property type="match status" value="1"/>
</dbReference>
<feature type="domain" description="DUF3772" evidence="10">
    <location>
        <begin position="167"/>
        <end position="223"/>
    </location>
</feature>
<dbReference type="Gene3D" id="3.30.70.100">
    <property type="match status" value="1"/>
</dbReference>
<dbReference type="GO" id="GO:0005886">
    <property type="term" value="C:plasma membrane"/>
    <property type="evidence" value="ECO:0007669"/>
    <property type="project" value="UniProtKB-SubCell"/>
</dbReference>
<dbReference type="GO" id="GO:0008381">
    <property type="term" value="F:mechanosensitive monoatomic ion channel activity"/>
    <property type="evidence" value="ECO:0007669"/>
    <property type="project" value="UniProtKB-ARBA"/>
</dbReference>
<dbReference type="InterPro" id="IPR011014">
    <property type="entry name" value="MscS_channel_TM-2"/>
</dbReference>
<feature type="transmembrane region" description="Helical" evidence="7">
    <location>
        <begin position="630"/>
        <end position="650"/>
    </location>
</feature>
<dbReference type="SUPFAM" id="SSF82861">
    <property type="entry name" value="Mechanosensitive channel protein MscS (YggB), transmembrane region"/>
    <property type="match status" value="1"/>
</dbReference>
<dbReference type="STRING" id="1231341.Abor_010_008"/>
<evidence type="ECO:0000256" key="7">
    <source>
        <dbReference type="SAM" id="Phobius"/>
    </source>
</evidence>
<feature type="domain" description="Mechanosensitive ion channel MscS" evidence="9">
    <location>
        <begin position="649"/>
        <end position="715"/>
    </location>
</feature>
<protein>
    <submittedName>
        <fullName evidence="11">Mechanosensitive ion channel small-conductance MscS</fullName>
    </submittedName>
</protein>
<feature type="transmembrane region" description="Helical" evidence="7">
    <location>
        <begin position="509"/>
        <end position="531"/>
    </location>
</feature>
<dbReference type="Pfam" id="PF12607">
    <property type="entry name" value="DUF3772"/>
    <property type="match status" value="1"/>
</dbReference>
<evidence type="ECO:0000256" key="2">
    <source>
        <dbReference type="ARBA" id="ARBA00008017"/>
    </source>
</evidence>
<feature type="transmembrane region" description="Helical" evidence="7">
    <location>
        <begin position="236"/>
        <end position="256"/>
    </location>
</feature>
<feature type="transmembrane region" description="Helical" evidence="7">
    <location>
        <begin position="277"/>
        <end position="297"/>
    </location>
</feature>
<accession>A0A6N3SX77</accession>
<dbReference type="InterPro" id="IPR010920">
    <property type="entry name" value="LSM_dom_sf"/>
</dbReference>
<feature type="transmembrane region" description="Helical" evidence="7">
    <location>
        <begin position="603"/>
        <end position="624"/>
    </location>
</feature>
<feature type="transmembrane region" description="Helical" evidence="7">
    <location>
        <begin position="455"/>
        <end position="484"/>
    </location>
</feature>
<feature type="transmembrane region" description="Helical" evidence="7">
    <location>
        <begin position="360"/>
        <end position="378"/>
    </location>
</feature>
<evidence type="ECO:0000259" key="9">
    <source>
        <dbReference type="Pfam" id="PF00924"/>
    </source>
</evidence>
<dbReference type="GeneID" id="76203595"/>
<feature type="transmembrane region" description="Helical" evidence="7">
    <location>
        <begin position="428"/>
        <end position="449"/>
    </location>
</feature>
<dbReference type="InterPro" id="IPR022249">
    <property type="entry name" value="DUF3772"/>
</dbReference>
<feature type="signal peptide" evidence="8">
    <location>
        <begin position="1"/>
        <end position="33"/>
    </location>
</feature>
<evidence type="ECO:0000313" key="12">
    <source>
        <dbReference type="Proteomes" id="UP000032670"/>
    </source>
</evidence>
<name>A0A0D6NII1_9PROT</name>
<comment type="subcellular location">
    <subcellularLocation>
        <location evidence="1">Cell membrane</location>
        <topology evidence="1">Multi-pass membrane protein</topology>
    </subcellularLocation>
</comment>
<feature type="chain" id="PRO_5030005859" evidence="8">
    <location>
        <begin position="34"/>
        <end position="816"/>
    </location>
</feature>
<evidence type="ECO:0000259" key="10">
    <source>
        <dbReference type="Pfam" id="PF12607"/>
    </source>
</evidence>
<dbReference type="PANTHER" id="PTHR30347:SF9">
    <property type="entry name" value="MINICONDUCTANCE MECHANOSENSITIVE CHANNEL MSCM"/>
    <property type="match status" value="1"/>
</dbReference>
<dbReference type="RefSeq" id="WP_048840508.1">
    <property type="nucleotide sequence ID" value="NZ_BAMX01000010.1"/>
</dbReference>
<evidence type="ECO:0000256" key="4">
    <source>
        <dbReference type="ARBA" id="ARBA00022692"/>
    </source>
</evidence>
<keyword evidence="6 7" id="KW-0472">Membrane</keyword>
<gene>
    <name evidence="11" type="ORF">Abor_010_008</name>
</gene>
<dbReference type="InterPro" id="IPR006685">
    <property type="entry name" value="MscS_channel_2nd"/>
</dbReference>
<feature type="transmembrane region" description="Helical" evidence="7">
    <location>
        <begin position="317"/>
        <end position="339"/>
    </location>
</feature>
<dbReference type="InterPro" id="IPR052702">
    <property type="entry name" value="MscS-like_channel"/>
</dbReference>
<evidence type="ECO:0000256" key="8">
    <source>
        <dbReference type="SAM" id="SignalP"/>
    </source>
</evidence>
<accession>A0A0D6NII1</accession>
<keyword evidence="5 7" id="KW-1133">Transmembrane helix</keyword>
<dbReference type="Proteomes" id="UP000032670">
    <property type="component" value="Unassembled WGS sequence"/>
</dbReference>
<comment type="similarity">
    <text evidence="2">Belongs to the MscS (TC 1.A.23) family.</text>
</comment>